<dbReference type="PANTHER" id="PTHR21738:SF0">
    <property type="entry name" value="RIBOSOMAL RNA PROCESSING PROTEIN 36 HOMOLOG"/>
    <property type="match status" value="1"/>
</dbReference>
<accession>A0A2M4BWP1</accession>
<evidence type="ECO:0000256" key="3">
    <source>
        <dbReference type="ARBA" id="ARBA00022517"/>
    </source>
</evidence>
<evidence type="ECO:0000313" key="8">
    <source>
        <dbReference type="EMBL" id="MBW57351.1"/>
    </source>
</evidence>
<comment type="subcellular location">
    <subcellularLocation>
        <location evidence="1 6">Nucleus</location>
        <location evidence="1 6">Nucleolus</location>
    </subcellularLocation>
</comment>
<proteinExistence type="inferred from homology"/>
<keyword evidence="3 6" id="KW-0690">Ribosome biogenesis</keyword>
<feature type="compositionally biased region" description="Basic and acidic residues" evidence="7">
    <location>
        <begin position="267"/>
        <end position="278"/>
    </location>
</feature>
<keyword evidence="6" id="KW-0687">Ribonucleoprotein</keyword>
<feature type="region of interest" description="Disordered" evidence="7">
    <location>
        <begin position="258"/>
        <end position="278"/>
    </location>
</feature>
<keyword evidence="4 6" id="KW-0698">rRNA processing</keyword>
<comment type="function">
    <text evidence="6">Component of the 90S pre-ribosome involved in the maturation of rRNAs. Required for early cleavages of the pre-RNAs in the 40S ribosomal subunit maturation pathway.</text>
</comment>
<organism evidence="8">
    <name type="scientific">Anopheles marajoara</name>
    <dbReference type="NCBI Taxonomy" id="58244"/>
    <lineage>
        <taxon>Eukaryota</taxon>
        <taxon>Metazoa</taxon>
        <taxon>Ecdysozoa</taxon>
        <taxon>Arthropoda</taxon>
        <taxon>Hexapoda</taxon>
        <taxon>Insecta</taxon>
        <taxon>Pterygota</taxon>
        <taxon>Neoptera</taxon>
        <taxon>Endopterygota</taxon>
        <taxon>Diptera</taxon>
        <taxon>Nematocera</taxon>
        <taxon>Culicoidea</taxon>
        <taxon>Culicidae</taxon>
        <taxon>Anophelinae</taxon>
        <taxon>Anopheles</taxon>
    </lineage>
</organism>
<evidence type="ECO:0000256" key="5">
    <source>
        <dbReference type="ARBA" id="ARBA00023242"/>
    </source>
</evidence>
<feature type="compositionally biased region" description="Basic residues" evidence="7">
    <location>
        <begin position="115"/>
        <end position="126"/>
    </location>
</feature>
<feature type="region of interest" description="Disordered" evidence="7">
    <location>
        <begin position="1"/>
        <end position="50"/>
    </location>
</feature>
<evidence type="ECO:0000256" key="4">
    <source>
        <dbReference type="ARBA" id="ARBA00022552"/>
    </source>
</evidence>
<dbReference type="GO" id="GO:0030686">
    <property type="term" value="C:90S preribosome"/>
    <property type="evidence" value="ECO:0007669"/>
    <property type="project" value="TreeGrafter"/>
</dbReference>
<name>A0A2M4BWP1_9DIPT</name>
<sequence>MDSSDDQSEQEHSQSEEDSVVDDNETSTDDDEEDEEEDVPKLADKEFKEIPFEDLLKLQKKLGTRVYNEAIFGKVATKPKTVDTEKDAKKRKAEQEATYSESDDDDSGPEEISSRKKMPAFAKARRGNNDESVAQRPRDPRFDPKQGYFSGRKFRQDYGFINDLRTKELKKLQSKLRSAADPEEAEKIKFVMRRTENQVREYAKQKQLDEARMQEKKQARQAISEGKRPFYERKSTKKARDLVEQYDRLKEDGKLAKHIDKRRKKISAKDRKKLDFAT</sequence>
<evidence type="ECO:0000256" key="6">
    <source>
        <dbReference type="RuleBase" id="RU368027"/>
    </source>
</evidence>
<comment type="subunit">
    <text evidence="6">Associates with 90S and pre-40S pre-ribosomal particles.</text>
</comment>
<evidence type="ECO:0000256" key="7">
    <source>
        <dbReference type="SAM" id="MobiDB-lite"/>
    </source>
</evidence>
<feature type="compositionally biased region" description="Basic and acidic residues" evidence="7">
    <location>
        <begin position="225"/>
        <end position="238"/>
    </location>
</feature>
<feature type="region of interest" description="Disordered" evidence="7">
    <location>
        <begin position="202"/>
        <end position="238"/>
    </location>
</feature>
<feature type="region of interest" description="Disordered" evidence="7">
    <location>
        <begin position="73"/>
        <end position="150"/>
    </location>
</feature>
<dbReference type="AlphaFoldDB" id="A0A2M4BWP1"/>
<evidence type="ECO:0000256" key="1">
    <source>
        <dbReference type="ARBA" id="ARBA00004604"/>
    </source>
</evidence>
<comment type="similarity">
    <text evidence="2 6">Belongs to the RRP36 family.</text>
</comment>
<keyword evidence="5 6" id="KW-0539">Nucleus</keyword>
<dbReference type="PANTHER" id="PTHR21738">
    <property type="entry name" value="RIBOSOMAL RNA PROCESSING PROTEIN 36 HOMOLOG"/>
    <property type="match status" value="1"/>
</dbReference>
<feature type="compositionally biased region" description="Basic and acidic residues" evidence="7">
    <location>
        <begin position="202"/>
        <end position="218"/>
    </location>
</feature>
<dbReference type="Pfam" id="PF06102">
    <property type="entry name" value="RRP36"/>
    <property type="match status" value="1"/>
</dbReference>
<evidence type="ECO:0000256" key="2">
    <source>
        <dbReference type="ARBA" id="ARBA00009418"/>
    </source>
</evidence>
<dbReference type="GO" id="GO:0000462">
    <property type="term" value="P:maturation of SSU-rRNA from tricistronic rRNA transcript (SSU-rRNA, 5.8S rRNA, LSU-rRNA)"/>
    <property type="evidence" value="ECO:0007669"/>
    <property type="project" value="TreeGrafter"/>
</dbReference>
<feature type="compositionally biased region" description="Basic and acidic residues" evidence="7">
    <location>
        <begin position="39"/>
        <end position="50"/>
    </location>
</feature>
<dbReference type="GO" id="GO:0005730">
    <property type="term" value="C:nucleolus"/>
    <property type="evidence" value="ECO:0007669"/>
    <property type="project" value="UniProtKB-SubCell"/>
</dbReference>
<dbReference type="EMBL" id="GGFJ01008210">
    <property type="protein sequence ID" value="MBW57351.1"/>
    <property type="molecule type" value="Transcribed_RNA"/>
</dbReference>
<reference evidence="8" key="1">
    <citation type="submission" date="2018-01" db="EMBL/GenBank/DDBJ databases">
        <title>An insight into the sialome of Amazonian anophelines.</title>
        <authorList>
            <person name="Ribeiro J.M."/>
            <person name="Scarpassa V."/>
            <person name="Calvo E."/>
        </authorList>
    </citation>
    <scope>NUCLEOTIDE SEQUENCE</scope>
    <source>
        <tissue evidence="8">Salivary glands</tissue>
    </source>
</reference>
<feature type="compositionally biased region" description="Acidic residues" evidence="7">
    <location>
        <begin position="16"/>
        <end position="38"/>
    </location>
</feature>
<dbReference type="InterPro" id="IPR009292">
    <property type="entry name" value="RRP36"/>
</dbReference>
<protein>
    <recommendedName>
        <fullName evidence="6">rRNA biogenesis protein RRP36</fullName>
    </recommendedName>
</protein>